<protein>
    <submittedName>
        <fullName evidence="1">Uncharacterized protein</fullName>
    </submittedName>
</protein>
<proteinExistence type="predicted"/>
<dbReference type="InterPro" id="IPR006311">
    <property type="entry name" value="TAT_signal"/>
</dbReference>
<dbReference type="AlphaFoldDB" id="A0A0P9CRI0"/>
<evidence type="ECO:0000313" key="1">
    <source>
        <dbReference type="EMBL" id="KPV48623.1"/>
    </source>
</evidence>
<dbReference type="PROSITE" id="PS51318">
    <property type="entry name" value="TAT"/>
    <property type="match status" value="1"/>
</dbReference>
<evidence type="ECO:0000313" key="2">
    <source>
        <dbReference type="Proteomes" id="UP000050509"/>
    </source>
</evidence>
<dbReference type="Proteomes" id="UP000050509">
    <property type="component" value="Unassembled WGS sequence"/>
</dbReference>
<sequence length="185" mass="20495">MNAPFLLSPVRRALLIATAVLLAMGMAAGLALARPSSPAARAAAQREAQHLWSTRPFSHYRLVVHAPSWCKIDAEVEQERVVKVFQNSCPVSALTVSGLFEYVDQMNQDPDRQYCGPNGCECVEQRFAQTEYDATLGYPRAIRVRRQRSANWDGLWGYVLQHGLPSCLNPPDTDVVTVVSLQPLS</sequence>
<organism evidence="1 2">
    <name type="scientific">Kouleothrix aurantiaca</name>
    <dbReference type="NCBI Taxonomy" id="186479"/>
    <lineage>
        <taxon>Bacteria</taxon>
        <taxon>Bacillati</taxon>
        <taxon>Chloroflexota</taxon>
        <taxon>Chloroflexia</taxon>
        <taxon>Chloroflexales</taxon>
        <taxon>Roseiflexineae</taxon>
        <taxon>Roseiflexaceae</taxon>
        <taxon>Kouleothrix</taxon>
    </lineage>
</organism>
<name>A0A0P9CRI0_9CHLR</name>
<accession>A0A0P9CRI0</accession>
<comment type="caution">
    <text evidence="1">The sequence shown here is derived from an EMBL/GenBank/DDBJ whole genome shotgun (WGS) entry which is preliminary data.</text>
</comment>
<dbReference type="EMBL" id="LJCR01002512">
    <property type="protein sequence ID" value="KPV48623.1"/>
    <property type="molecule type" value="Genomic_DNA"/>
</dbReference>
<gene>
    <name evidence="1" type="ORF">SE17_37070</name>
</gene>
<keyword evidence="2" id="KW-1185">Reference proteome</keyword>
<reference evidence="1 2" key="1">
    <citation type="submission" date="2015-09" db="EMBL/GenBank/DDBJ databases">
        <title>Draft genome sequence of Kouleothrix aurantiaca JCM 19913.</title>
        <authorList>
            <person name="Hemp J."/>
        </authorList>
    </citation>
    <scope>NUCLEOTIDE SEQUENCE [LARGE SCALE GENOMIC DNA]</scope>
    <source>
        <strain evidence="1 2">COM-B</strain>
    </source>
</reference>